<evidence type="ECO:0000313" key="3">
    <source>
        <dbReference type="Proteomes" id="UP000006281"/>
    </source>
</evidence>
<dbReference type="Gene3D" id="2.160.20.80">
    <property type="entry name" value="E3 ubiquitin-protein ligase SopA"/>
    <property type="match status" value="2"/>
</dbReference>
<dbReference type="KEGG" id="sesp:BN6_75000"/>
<dbReference type="PANTHER" id="PTHR14136:SF17">
    <property type="entry name" value="BTB_POZ DOMAIN-CONTAINING PROTEIN KCTD9"/>
    <property type="match status" value="1"/>
</dbReference>
<dbReference type="Proteomes" id="UP000006281">
    <property type="component" value="Chromosome"/>
</dbReference>
<reference evidence="2 3" key="1">
    <citation type="journal article" date="2012" name="BMC Genomics">
        <title>Complete genome sequence of Saccharothrix espanaensis DSM 44229T and comparison to the other completely sequenced Pseudonocardiaceae.</title>
        <authorList>
            <person name="Strobel T."/>
            <person name="Al-Dilaimi A."/>
            <person name="Blom J."/>
            <person name="Gessner A."/>
            <person name="Kalinowski J."/>
            <person name="Luzhetska M."/>
            <person name="Puhler A."/>
            <person name="Szczepanowski R."/>
            <person name="Bechthold A."/>
            <person name="Ruckert C."/>
        </authorList>
    </citation>
    <scope>NUCLEOTIDE SEQUENCE [LARGE SCALE GENOMIC DNA]</scope>
    <source>
        <strain evidence="3">ATCC 51144 / DSM 44229 / JCM 9112 / NBRC 15066 / NRRL 15764</strain>
    </source>
</reference>
<dbReference type="InterPro" id="IPR001646">
    <property type="entry name" value="5peptide_repeat"/>
</dbReference>
<dbReference type="HOGENOM" id="CLU_033401_0_2_11"/>
<dbReference type="Pfam" id="PF00805">
    <property type="entry name" value="Pentapeptide"/>
    <property type="match status" value="3"/>
</dbReference>
<gene>
    <name evidence="2" type="ordered locus">BN6_75000</name>
</gene>
<sequence length="318" mass="33260">MALVVIIRRAVAGRRTRRCPNCRRTRLRARTWAQLGGLVTSLVTVVALVFTSLSLHETRRQVDATMTAQLAERFTKAVDQTGHDKPHVRLGGIYALGTIARDSADHRPTVGRVLSAYVRRHRELGPDGCAADVGRGPVDVAAALDTALEVGASHAVNFARSCLDGVELPGAALRCANLTGASLRVADLRGADLGEARLAGARLDVDAADDPHPFGANLSRANLSHARLGGADLRHADLTGADLTGADLADARLTGADLTGARLAGAQLVGADLTGATLTGADLTGANVRKAGLDDRAAALRRGAVDQEHRSRPDTCPR</sequence>
<name>K0K8M0_SACES</name>
<dbReference type="EMBL" id="HE804045">
    <property type="protein sequence ID" value="CCH34726.1"/>
    <property type="molecule type" value="Genomic_DNA"/>
</dbReference>
<dbReference type="SUPFAM" id="SSF141571">
    <property type="entry name" value="Pentapeptide repeat-like"/>
    <property type="match status" value="1"/>
</dbReference>
<dbReference type="STRING" id="1179773.BN6_75000"/>
<keyword evidence="1" id="KW-0472">Membrane</keyword>
<feature type="transmembrane region" description="Helical" evidence="1">
    <location>
        <begin position="32"/>
        <end position="55"/>
    </location>
</feature>
<dbReference type="AlphaFoldDB" id="K0K8M0"/>
<keyword evidence="1" id="KW-0812">Transmembrane</keyword>
<protein>
    <submittedName>
        <fullName evidence="2">Putative secreted protein</fullName>
    </submittedName>
</protein>
<dbReference type="PATRIC" id="fig|1179773.3.peg.7574"/>
<accession>K0K8M0</accession>
<dbReference type="InterPro" id="IPR051082">
    <property type="entry name" value="Pentapeptide-BTB/POZ_domain"/>
</dbReference>
<dbReference type="BioCyc" id="SESP1179773:BN6_RS42730-MONOMER"/>
<keyword evidence="1" id="KW-1133">Transmembrane helix</keyword>
<evidence type="ECO:0000313" key="2">
    <source>
        <dbReference type="EMBL" id="CCH34726.1"/>
    </source>
</evidence>
<proteinExistence type="predicted"/>
<evidence type="ECO:0000256" key="1">
    <source>
        <dbReference type="SAM" id="Phobius"/>
    </source>
</evidence>
<dbReference type="eggNOG" id="COG1357">
    <property type="taxonomic scope" value="Bacteria"/>
</dbReference>
<dbReference type="PANTHER" id="PTHR14136">
    <property type="entry name" value="BTB_POZ DOMAIN-CONTAINING PROTEIN KCTD9"/>
    <property type="match status" value="1"/>
</dbReference>
<organism evidence="2 3">
    <name type="scientific">Saccharothrix espanaensis (strain ATCC 51144 / DSM 44229 / JCM 9112 / NBRC 15066 / NRRL 15764)</name>
    <dbReference type="NCBI Taxonomy" id="1179773"/>
    <lineage>
        <taxon>Bacteria</taxon>
        <taxon>Bacillati</taxon>
        <taxon>Actinomycetota</taxon>
        <taxon>Actinomycetes</taxon>
        <taxon>Pseudonocardiales</taxon>
        <taxon>Pseudonocardiaceae</taxon>
        <taxon>Saccharothrix</taxon>
    </lineage>
</organism>
<keyword evidence="3" id="KW-1185">Reference proteome</keyword>